<dbReference type="EMBL" id="QRVN01000001">
    <property type="protein sequence ID" value="RGS48955.1"/>
    <property type="molecule type" value="Genomic_DNA"/>
</dbReference>
<keyword evidence="1" id="KW-0812">Transmembrane</keyword>
<evidence type="ECO:0000256" key="1">
    <source>
        <dbReference type="SAM" id="Phobius"/>
    </source>
</evidence>
<keyword evidence="1" id="KW-0472">Membrane</keyword>
<dbReference type="AlphaFoldDB" id="A0AA92TNV6"/>
<gene>
    <name evidence="2" type="ORF">DWX90_00340</name>
</gene>
<sequence>MPKCKKVFKESKEVPSPPKNHIQTSVLHATENHLQQSVPGYIIRRQFSFGDIILSFGDIFLFIGDIILSFGDNFLFFGNISSNFKIRHKNIIFANFISRIHTVVTNRIAMKQKRMYLCCINHKG</sequence>
<evidence type="ECO:0000313" key="3">
    <source>
        <dbReference type="Proteomes" id="UP000286113"/>
    </source>
</evidence>
<evidence type="ECO:0000313" key="2">
    <source>
        <dbReference type="EMBL" id="RGS48955.1"/>
    </source>
</evidence>
<dbReference type="Proteomes" id="UP000286113">
    <property type="component" value="Unassembled WGS sequence"/>
</dbReference>
<organism evidence="2 3">
    <name type="scientific">Segatella copri</name>
    <dbReference type="NCBI Taxonomy" id="165179"/>
    <lineage>
        <taxon>Bacteria</taxon>
        <taxon>Pseudomonadati</taxon>
        <taxon>Bacteroidota</taxon>
        <taxon>Bacteroidia</taxon>
        <taxon>Bacteroidales</taxon>
        <taxon>Prevotellaceae</taxon>
        <taxon>Segatella</taxon>
    </lineage>
</organism>
<name>A0AA92TNV6_9BACT</name>
<comment type="caution">
    <text evidence="2">The sequence shown here is derived from an EMBL/GenBank/DDBJ whole genome shotgun (WGS) entry which is preliminary data.</text>
</comment>
<accession>A0AA92TNV6</accession>
<protein>
    <submittedName>
        <fullName evidence="2">Uncharacterized protein</fullName>
    </submittedName>
</protein>
<feature type="transmembrane region" description="Helical" evidence="1">
    <location>
        <begin position="91"/>
        <end position="109"/>
    </location>
</feature>
<proteinExistence type="predicted"/>
<feature type="transmembrane region" description="Helical" evidence="1">
    <location>
        <begin position="52"/>
        <end position="71"/>
    </location>
</feature>
<keyword evidence="1" id="KW-1133">Transmembrane helix</keyword>
<reference evidence="2 3" key="1">
    <citation type="submission" date="2018-08" db="EMBL/GenBank/DDBJ databases">
        <title>A genome reference for cultivated species of the human gut microbiota.</title>
        <authorList>
            <person name="Zou Y."/>
            <person name="Xue W."/>
            <person name="Luo G."/>
        </authorList>
    </citation>
    <scope>NUCLEOTIDE SEQUENCE [LARGE SCALE GENOMIC DNA]</scope>
    <source>
        <strain evidence="2 3">AF22-1</strain>
    </source>
</reference>